<gene>
    <name evidence="2" type="ORF">GCM10017600_14970</name>
</gene>
<evidence type="ECO:0000313" key="2">
    <source>
        <dbReference type="EMBL" id="GLK08092.1"/>
    </source>
</evidence>
<keyword evidence="1" id="KW-0472">Membrane</keyword>
<dbReference type="AlphaFoldDB" id="A0A9W6HXV8"/>
<reference evidence="2" key="2">
    <citation type="submission" date="2023-01" db="EMBL/GenBank/DDBJ databases">
        <authorList>
            <person name="Sun Q."/>
            <person name="Evtushenko L."/>
        </authorList>
    </citation>
    <scope>NUCLEOTIDE SEQUENCE</scope>
    <source>
        <strain evidence="2">VKM Ac-2007</strain>
    </source>
</reference>
<evidence type="ECO:0008006" key="4">
    <source>
        <dbReference type="Google" id="ProtNLM"/>
    </source>
</evidence>
<reference evidence="2" key="1">
    <citation type="journal article" date="2014" name="Int. J. Syst. Evol. Microbiol.">
        <title>Complete genome sequence of Corynebacterium casei LMG S-19264T (=DSM 44701T), isolated from a smear-ripened cheese.</title>
        <authorList>
            <consortium name="US DOE Joint Genome Institute (JGI-PGF)"/>
            <person name="Walter F."/>
            <person name="Albersmeier A."/>
            <person name="Kalinowski J."/>
            <person name="Ruckert C."/>
        </authorList>
    </citation>
    <scope>NUCLEOTIDE SEQUENCE</scope>
    <source>
        <strain evidence="2">VKM Ac-2007</strain>
    </source>
</reference>
<feature type="transmembrane region" description="Helical" evidence="1">
    <location>
        <begin position="36"/>
        <end position="58"/>
    </location>
</feature>
<evidence type="ECO:0000256" key="1">
    <source>
        <dbReference type="SAM" id="Phobius"/>
    </source>
</evidence>
<comment type="caution">
    <text evidence="2">The sequence shown here is derived from an EMBL/GenBank/DDBJ whole genome shotgun (WGS) entry which is preliminary data.</text>
</comment>
<dbReference type="EMBL" id="BSEV01000002">
    <property type="protein sequence ID" value="GLK08092.1"/>
    <property type="molecule type" value="Genomic_DNA"/>
</dbReference>
<keyword evidence="3" id="KW-1185">Reference proteome</keyword>
<keyword evidence="1" id="KW-1133">Transmembrane helix</keyword>
<organism evidence="2 3">
    <name type="scientific">Streptosporangium carneum</name>
    <dbReference type="NCBI Taxonomy" id="47481"/>
    <lineage>
        <taxon>Bacteria</taxon>
        <taxon>Bacillati</taxon>
        <taxon>Actinomycetota</taxon>
        <taxon>Actinomycetes</taxon>
        <taxon>Streptosporangiales</taxon>
        <taxon>Streptosporangiaceae</taxon>
        <taxon>Streptosporangium</taxon>
    </lineage>
</organism>
<keyword evidence="1" id="KW-0812">Transmembrane</keyword>
<sequence>MDGDFRRSWFWATYLATVRHGRHILDRTDKGGLMDYAVLMASATATTGALCGLGGIWLRGRIQRHRLREEARRDHVRRLPPGSRLLDLGRHGVIIEVGGAERGLRSSADER</sequence>
<protein>
    <recommendedName>
        <fullName evidence="4">Transmembrane protein</fullName>
    </recommendedName>
</protein>
<proteinExistence type="predicted"/>
<evidence type="ECO:0000313" key="3">
    <source>
        <dbReference type="Proteomes" id="UP001143474"/>
    </source>
</evidence>
<accession>A0A9W6HXV8</accession>
<dbReference type="Proteomes" id="UP001143474">
    <property type="component" value="Unassembled WGS sequence"/>
</dbReference>
<name>A0A9W6HXV8_9ACTN</name>